<dbReference type="Proteomes" id="UP000039021">
    <property type="component" value="Unassembled WGS sequence"/>
</dbReference>
<name>A0A916PD19_MYCTX</name>
<comment type="caution">
    <text evidence="2">The sequence shown here is derived from an EMBL/GenBank/DDBJ whole genome shotgun (WGS) entry which is preliminary data.</text>
</comment>
<accession>A0A916PD19</accession>
<feature type="chain" id="PRO_5037380039" evidence="1">
    <location>
        <begin position="17"/>
        <end position="34"/>
    </location>
</feature>
<evidence type="ECO:0000256" key="1">
    <source>
        <dbReference type="SAM" id="SignalP"/>
    </source>
</evidence>
<evidence type="ECO:0000313" key="2">
    <source>
        <dbReference type="EMBL" id="CPA77263.1"/>
    </source>
</evidence>
<keyword evidence="1" id="KW-0732">Signal</keyword>
<sequence length="34" mass="3346">MSACTKLAVVKPRSSAALVAAATAVGVRSMPTTV</sequence>
<dbReference type="EMBL" id="CSBK01003287">
    <property type="protein sequence ID" value="CPA77263.1"/>
    <property type="molecule type" value="Genomic_DNA"/>
</dbReference>
<feature type="signal peptide" evidence="1">
    <location>
        <begin position="1"/>
        <end position="16"/>
    </location>
</feature>
<protein>
    <submittedName>
        <fullName evidence="2">Uncharacterized protein</fullName>
    </submittedName>
</protein>
<evidence type="ECO:0000313" key="3">
    <source>
        <dbReference type="Proteomes" id="UP000039021"/>
    </source>
</evidence>
<proteinExistence type="predicted"/>
<dbReference type="AlphaFoldDB" id="A0A916PD19"/>
<organism evidence="2 3">
    <name type="scientific">Mycobacterium tuberculosis</name>
    <dbReference type="NCBI Taxonomy" id="1773"/>
    <lineage>
        <taxon>Bacteria</taxon>
        <taxon>Bacillati</taxon>
        <taxon>Actinomycetota</taxon>
        <taxon>Actinomycetes</taxon>
        <taxon>Mycobacteriales</taxon>
        <taxon>Mycobacteriaceae</taxon>
        <taxon>Mycobacterium</taxon>
        <taxon>Mycobacterium tuberculosis complex</taxon>
    </lineage>
</organism>
<gene>
    <name evidence="2" type="ORF">ERS007739_04829</name>
</gene>
<reference evidence="3" key="1">
    <citation type="submission" date="2015-03" db="EMBL/GenBank/DDBJ databases">
        <authorList>
            <consortium name="Pathogen Informatics"/>
        </authorList>
    </citation>
    <scope>NUCLEOTIDE SEQUENCE [LARGE SCALE GENOMIC DNA]</scope>
    <source>
        <strain evidence="3">N09902308</strain>
    </source>
</reference>